<proteinExistence type="predicted"/>
<keyword evidence="3" id="KW-1185">Reference proteome</keyword>
<name>A0A0N9NDD3_9ACTN</name>
<reference evidence="3" key="1">
    <citation type="submission" date="2015-06" db="EMBL/GenBank/DDBJ databases">
        <title>Complete genome sequence and metabolic analysis of phthalate degradation pathway in Gordonia sp. QH-11.</title>
        <authorList>
            <person name="Jin D."/>
            <person name="Kong X."/>
            <person name="Bai Z."/>
        </authorList>
    </citation>
    <scope>NUCLEOTIDE SEQUENCE [LARGE SCALE GENOMIC DNA]</scope>
    <source>
        <strain evidence="3">QH-11</strain>
    </source>
</reference>
<dbReference type="PIRSF" id="PIRSF010260">
    <property type="entry name" value="UCP010260"/>
    <property type="match status" value="1"/>
</dbReference>
<dbReference type="PATRIC" id="fig|1136941.3.peg.2460"/>
<dbReference type="Pfam" id="PF09348">
    <property type="entry name" value="DUF1990"/>
    <property type="match status" value="1"/>
</dbReference>
<accession>A0A0N9NDD3</accession>
<dbReference type="STRING" id="1136941.ACH46_12065"/>
<dbReference type="OrthoDB" id="120660at2"/>
<sequence length="168" mass="18014">MDRLDRAAFTYDAVGASLDRAVPSGFHRLHRSGPLDVPFAVAREALFAWQVQLRSGVRVRASSPRVAPGVVAEVSIGLGRLRMRAPVRVVAVIDEPRVAAFAYGTLPGHPEAGEECFRVSVDDDGLVRFTLDGFSRPGSLLTKLGAPVAAAVQSRITDRYLLSLCAST</sequence>
<evidence type="ECO:0000259" key="1">
    <source>
        <dbReference type="Pfam" id="PF09348"/>
    </source>
</evidence>
<dbReference type="PANTHER" id="PTHR34202">
    <property type="entry name" value="UPF0548 PROTEIN"/>
    <property type="match status" value="1"/>
</dbReference>
<dbReference type="EMBL" id="CP011853">
    <property type="protein sequence ID" value="ALG85083.1"/>
    <property type="molecule type" value="Genomic_DNA"/>
</dbReference>
<dbReference type="AlphaFoldDB" id="A0A0N9NDD3"/>
<dbReference type="InterPro" id="IPR014457">
    <property type="entry name" value="UCP010260"/>
</dbReference>
<feature type="domain" description="DUF1990" evidence="1">
    <location>
        <begin position="10"/>
        <end position="161"/>
    </location>
</feature>
<reference evidence="2 3" key="2">
    <citation type="journal article" date="2017" name="Int. J. Syst. Evol. Microbiol.">
        <title>Gordonia phthalatica sp. nov., a di-n-butyl phthalate-degrading bacterium isolated from activated sludge.</title>
        <authorList>
            <person name="Jin D."/>
            <person name="Kong X."/>
            <person name="Jia M."/>
            <person name="Yu X."/>
            <person name="Wang X."/>
            <person name="Zhuang X."/>
            <person name="Deng Y."/>
            <person name="Bai Z."/>
        </authorList>
    </citation>
    <scope>NUCLEOTIDE SEQUENCE [LARGE SCALE GENOMIC DNA]</scope>
    <source>
        <strain evidence="2 3">QH-11</strain>
    </source>
</reference>
<dbReference type="Proteomes" id="UP000063789">
    <property type="component" value="Chromosome"/>
</dbReference>
<evidence type="ECO:0000313" key="3">
    <source>
        <dbReference type="Proteomes" id="UP000063789"/>
    </source>
</evidence>
<gene>
    <name evidence="2" type="ORF">ACH46_12065</name>
</gene>
<dbReference type="KEGG" id="goq:ACH46_12065"/>
<evidence type="ECO:0000313" key="2">
    <source>
        <dbReference type="EMBL" id="ALG85083.1"/>
    </source>
</evidence>
<dbReference type="InterPro" id="IPR018960">
    <property type="entry name" value="DUF1990"/>
</dbReference>
<protein>
    <recommendedName>
        <fullName evidence="1">DUF1990 domain-containing protein</fullName>
    </recommendedName>
</protein>
<organism evidence="2 3">
    <name type="scientific">Gordonia phthalatica</name>
    <dbReference type="NCBI Taxonomy" id="1136941"/>
    <lineage>
        <taxon>Bacteria</taxon>
        <taxon>Bacillati</taxon>
        <taxon>Actinomycetota</taxon>
        <taxon>Actinomycetes</taxon>
        <taxon>Mycobacteriales</taxon>
        <taxon>Gordoniaceae</taxon>
        <taxon>Gordonia</taxon>
    </lineage>
</organism>
<dbReference type="PANTHER" id="PTHR34202:SF1">
    <property type="entry name" value="UPF0548 PROTEIN"/>
    <property type="match status" value="1"/>
</dbReference>